<keyword evidence="4" id="KW-1185">Reference proteome</keyword>
<feature type="domain" description="C2H2-type" evidence="2">
    <location>
        <begin position="95"/>
        <end position="122"/>
    </location>
</feature>
<organism evidence="3 4">
    <name type="scientific">Linum trigynum</name>
    <dbReference type="NCBI Taxonomy" id="586398"/>
    <lineage>
        <taxon>Eukaryota</taxon>
        <taxon>Viridiplantae</taxon>
        <taxon>Streptophyta</taxon>
        <taxon>Embryophyta</taxon>
        <taxon>Tracheophyta</taxon>
        <taxon>Spermatophyta</taxon>
        <taxon>Magnoliopsida</taxon>
        <taxon>eudicotyledons</taxon>
        <taxon>Gunneridae</taxon>
        <taxon>Pentapetalae</taxon>
        <taxon>rosids</taxon>
        <taxon>fabids</taxon>
        <taxon>Malpighiales</taxon>
        <taxon>Linaceae</taxon>
        <taxon>Linum</taxon>
    </lineage>
</organism>
<dbReference type="PANTHER" id="PTHR46547">
    <property type="entry name" value="ZINC FINGER PROTEIN GIS"/>
    <property type="match status" value="1"/>
</dbReference>
<dbReference type="GO" id="GO:0009739">
    <property type="term" value="P:response to gibberellin"/>
    <property type="evidence" value="ECO:0007669"/>
    <property type="project" value="InterPro"/>
</dbReference>
<reference evidence="3 4" key="1">
    <citation type="submission" date="2024-04" db="EMBL/GenBank/DDBJ databases">
        <authorList>
            <person name="Fracassetti M."/>
        </authorList>
    </citation>
    <scope>NUCLEOTIDE SEQUENCE [LARGE SCALE GENOMIC DNA]</scope>
</reference>
<name>A0AAV2DBZ1_9ROSI</name>
<protein>
    <recommendedName>
        <fullName evidence="2">C2H2-type domain-containing protein</fullName>
    </recommendedName>
</protein>
<dbReference type="PROSITE" id="PS00028">
    <property type="entry name" value="ZINC_FINGER_C2H2_1"/>
    <property type="match status" value="1"/>
</dbReference>
<dbReference type="InterPro" id="IPR036236">
    <property type="entry name" value="Znf_C2H2_sf"/>
</dbReference>
<dbReference type="PANTHER" id="PTHR46547:SF7">
    <property type="entry name" value="ZINC FINGER PROTEIN GIS"/>
    <property type="match status" value="1"/>
</dbReference>
<proteinExistence type="predicted"/>
<dbReference type="EMBL" id="OZ034815">
    <property type="protein sequence ID" value="CAL1370937.1"/>
    <property type="molecule type" value="Genomic_DNA"/>
</dbReference>
<dbReference type="PROSITE" id="PS50157">
    <property type="entry name" value="ZINC_FINGER_C2H2_2"/>
    <property type="match status" value="1"/>
</dbReference>
<accession>A0AAV2DBZ1</accession>
<dbReference type="SUPFAM" id="SSF57667">
    <property type="entry name" value="beta-beta-alpha zinc fingers"/>
    <property type="match status" value="1"/>
</dbReference>
<dbReference type="GO" id="GO:0003700">
    <property type="term" value="F:DNA-binding transcription factor activity"/>
    <property type="evidence" value="ECO:0007669"/>
    <property type="project" value="InterPro"/>
</dbReference>
<dbReference type="GO" id="GO:0010090">
    <property type="term" value="P:trichome morphogenesis"/>
    <property type="evidence" value="ECO:0007669"/>
    <property type="project" value="InterPro"/>
</dbReference>
<evidence type="ECO:0000256" key="1">
    <source>
        <dbReference type="PROSITE-ProRule" id="PRU00042"/>
    </source>
</evidence>
<dbReference type="AlphaFoldDB" id="A0AAV2DBZ1"/>
<keyword evidence="1" id="KW-0863">Zinc-finger</keyword>
<evidence type="ECO:0000313" key="4">
    <source>
        <dbReference type="Proteomes" id="UP001497516"/>
    </source>
</evidence>
<dbReference type="GO" id="GO:0008270">
    <property type="term" value="F:zinc ion binding"/>
    <property type="evidence" value="ECO:0007669"/>
    <property type="project" value="UniProtKB-KW"/>
</dbReference>
<sequence>MGTERETHDFMNVQSFSQLPFIRPSPSSTRSDNKPIRLFGIEFATPTDDLQHTTTIGNDDDDNNNMVAKEKGAAVAETNNSDKSSSSNNNNNRRFECHYCCRNFPTSQALGGHQNAHKRERQHAKRAHLHGAGTTTSYLSDHPFYAPLTYRAATHAPFSSSWNGTTTSASSRFYRNGAGVSSYSSSSHQQQPITGSPLGLWRIPSGGSAAFLRDRSSAAAQHVPLPLLGGEEVKGGSQGRFGYGPNPNVQHQDLHVSLDLHL</sequence>
<keyword evidence="1" id="KW-0479">Metal-binding</keyword>
<evidence type="ECO:0000313" key="3">
    <source>
        <dbReference type="EMBL" id="CAL1370937.1"/>
    </source>
</evidence>
<dbReference type="InterPro" id="IPR013087">
    <property type="entry name" value="Znf_C2H2_type"/>
</dbReference>
<keyword evidence="1" id="KW-0862">Zinc</keyword>
<dbReference type="Gene3D" id="3.30.160.60">
    <property type="entry name" value="Classic Zinc Finger"/>
    <property type="match status" value="1"/>
</dbReference>
<evidence type="ECO:0000259" key="2">
    <source>
        <dbReference type="PROSITE" id="PS50157"/>
    </source>
</evidence>
<dbReference type="InterPro" id="IPR044291">
    <property type="entry name" value="GIS/GIS2/ZFP8"/>
</dbReference>
<dbReference type="Proteomes" id="UP001497516">
    <property type="component" value="Chromosome 2"/>
</dbReference>
<gene>
    <name evidence="3" type="ORF">LTRI10_LOCUS13029</name>
</gene>